<reference evidence="1" key="1">
    <citation type="journal article" date="2020" name="mSystems">
        <title>Genome- and Community-Level Interaction Insights into Carbon Utilization and Element Cycling Functions of Hydrothermarchaeota in Hydrothermal Sediment.</title>
        <authorList>
            <person name="Zhou Z."/>
            <person name="Liu Y."/>
            <person name="Xu W."/>
            <person name="Pan J."/>
            <person name="Luo Z.H."/>
            <person name="Li M."/>
        </authorList>
    </citation>
    <scope>NUCLEOTIDE SEQUENCE [LARGE SCALE GENOMIC DNA]</scope>
    <source>
        <strain evidence="1">SpSt-402</strain>
    </source>
</reference>
<dbReference type="SUPFAM" id="SSF102405">
    <property type="entry name" value="MCP/YpsA-like"/>
    <property type="match status" value="1"/>
</dbReference>
<accession>A0A832H5X4</accession>
<comment type="caution">
    <text evidence="1">The sequence shown here is derived from an EMBL/GenBank/DDBJ whole genome shotgun (WGS) entry which is preliminary data.</text>
</comment>
<organism evidence="1">
    <name type="scientific">Oscillatoriales cyanobacterium SpSt-402</name>
    <dbReference type="NCBI Taxonomy" id="2282168"/>
    <lineage>
        <taxon>Bacteria</taxon>
        <taxon>Bacillati</taxon>
        <taxon>Cyanobacteriota</taxon>
        <taxon>Cyanophyceae</taxon>
        <taxon>Oscillatoriophycideae</taxon>
        <taxon>Oscillatoriales</taxon>
    </lineage>
</organism>
<dbReference type="AlphaFoldDB" id="A0A832H5X4"/>
<evidence type="ECO:0000313" key="1">
    <source>
        <dbReference type="EMBL" id="HGW95184.1"/>
    </source>
</evidence>
<dbReference type="Gene3D" id="3.40.50.450">
    <property type="match status" value="1"/>
</dbReference>
<dbReference type="EMBL" id="DSRD01000811">
    <property type="protein sequence ID" value="HGW95184.1"/>
    <property type="molecule type" value="Genomic_DNA"/>
</dbReference>
<gene>
    <name evidence="1" type="ORF">ENR47_13040</name>
</gene>
<sequence length="135" mass="14825">MRVGVVGYSGQAFDPDLGRVLVRKAFDALPHRNSIEIVSGLTRLGIPAIAYEEAVKRGWKTVGIACSKAFDYDCFPVDETIIIGTDWGDESQAFLNSVDWLIRIGGGKQSHEEARLAKMQGKPLLEFELATQLVS</sequence>
<protein>
    <submittedName>
        <fullName evidence="1">Uncharacterized protein</fullName>
    </submittedName>
</protein>
<dbReference type="InterPro" id="IPR041164">
    <property type="entry name" value="LDcluster4"/>
</dbReference>
<name>A0A832H5X4_9CYAN</name>
<dbReference type="Pfam" id="PF18306">
    <property type="entry name" value="LDcluster4"/>
    <property type="match status" value="1"/>
</dbReference>
<proteinExistence type="predicted"/>